<evidence type="ECO:0000313" key="7">
    <source>
        <dbReference type="Proteomes" id="UP001241537"/>
    </source>
</evidence>
<comment type="caution">
    <text evidence="6">The sequence shown here is derived from an EMBL/GenBank/DDBJ whole genome shotgun (WGS) entry which is preliminary data.</text>
</comment>
<dbReference type="SUPFAM" id="SSF102546">
    <property type="entry name" value="RbsD-like"/>
    <property type="match status" value="1"/>
</dbReference>
<evidence type="ECO:0000256" key="5">
    <source>
        <dbReference type="ARBA" id="ARBA00023277"/>
    </source>
</evidence>
<protein>
    <recommendedName>
        <fullName evidence="2">D-ribose pyranase</fullName>
        <ecNumber evidence="2">5.4.99.62</ecNumber>
    </recommendedName>
</protein>
<dbReference type="GO" id="GO:0048029">
    <property type="term" value="F:monosaccharide binding"/>
    <property type="evidence" value="ECO:0007669"/>
    <property type="project" value="InterPro"/>
</dbReference>
<dbReference type="InterPro" id="IPR023750">
    <property type="entry name" value="RbsD-like_sf"/>
</dbReference>
<dbReference type="Gene3D" id="3.40.1650.10">
    <property type="entry name" value="RbsD-like domain"/>
    <property type="match status" value="1"/>
</dbReference>
<dbReference type="EMBL" id="JAUSTO010000018">
    <property type="protein sequence ID" value="MDQ0153366.1"/>
    <property type="molecule type" value="Genomic_DNA"/>
</dbReference>
<evidence type="ECO:0000313" key="6">
    <source>
        <dbReference type="EMBL" id="MDQ0153366.1"/>
    </source>
</evidence>
<dbReference type="GO" id="GO:0062193">
    <property type="term" value="F:D-ribose pyranase activity"/>
    <property type="evidence" value="ECO:0007669"/>
    <property type="project" value="UniProtKB-EC"/>
</dbReference>
<comment type="catalytic activity">
    <reaction evidence="1">
        <text>beta-D-ribopyranose = beta-D-ribofuranose</text>
        <dbReference type="Rhea" id="RHEA:25432"/>
        <dbReference type="ChEBI" id="CHEBI:27476"/>
        <dbReference type="ChEBI" id="CHEBI:47002"/>
        <dbReference type="EC" id="5.4.99.62"/>
    </reaction>
</comment>
<reference evidence="6" key="1">
    <citation type="submission" date="2023-07" db="EMBL/GenBank/DDBJ databases">
        <title>Genomic Encyclopedia of Type Strains, Phase IV (KMG-IV): sequencing the most valuable type-strain genomes for metagenomic binning, comparative biology and taxonomic classification.</title>
        <authorList>
            <person name="Goeker M."/>
        </authorList>
    </citation>
    <scope>NUCLEOTIDE SEQUENCE</scope>
    <source>
        <strain evidence="6">DSM 19659</strain>
    </source>
</reference>
<dbReference type="InterPro" id="IPR007721">
    <property type="entry name" value="RbsD_FucU"/>
</dbReference>
<dbReference type="RefSeq" id="WP_307255320.1">
    <property type="nucleotide sequence ID" value="NZ_JAUSTO010000018.1"/>
</dbReference>
<keyword evidence="3" id="KW-0963">Cytoplasm</keyword>
<dbReference type="AlphaFoldDB" id="A0AAE3VBR0"/>
<dbReference type="Pfam" id="PF05025">
    <property type="entry name" value="RbsD_FucU"/>
    <property type="match status" value="1"/>
</dbReference>
<proteinExistence type="predicted"/>
<dbReference type="PANTHER" id="PTHR37831:SF1">
    <property type="entry name" value="D-RIBOSE PYRANASE"/>
    <property type="match status" value="1"/>
</dbReference>
<dbReference type="PANTHER" id="PTHR37831">
    <property type="entry name" value="D-RIBOSE PYRANASE"/>
    <property type="match status" value="1"/>
</dbReference>
<organism evidence="6 7">
    <name type="scientific">Moryella indoligenes</name>
    <dbReference type="NCBI Taxonomy" id="371674"/>
    <lineage>
        <taxon>Bacteria</taxon>
        <taxon>Bacillati</taxon>
        <taxon>Bacillota</taxon>
        <taxon>Clostridia</taxon>
        <taxon>Lachnospirales</taxon>
        <taxon>Lachnospiraceae</taxon>
        <taxon>Moryella</taxon>
    </lineage>
</organism>
<evidence type="ECO:0000256" key="4">
    <source>
        <dbReference type="ARBA" id="ARBA00023235"/>
    </source>
</evidence>
<dbReference type="EC" id="5.4.99.62" evidence="2"/>
<dbReference type="GO" id="GO:0005829">
    <property type="term" value="C:cytosol"/>
    <property type="evidence" value="ECO:0007669"/>
    <property type="project" value="TreeGrafter"/>
</dbReference>
<dbReference type="GO" id="GO:0019303">
    <property type="term" value="P:D-ribose catabolic process"/>
    <property type="evidence" value="ECO:0007669"/>
    <property type="project" value="TreeGrafter"/>
</dbReference>
<dbReference type="GO" id="GO:0016872">
    <property type="term" value="F:intramolecular lyase activity"/>
    <property type="evidence" value="ECO:0007669"/>
    <property type="project" value="InterPro"/>
</dbReference>
<keyword evidence="7" id="KW-1185">Reference proteome</keyword>
<evidence type="ECO:0000256" key="1">
    <source>
        <dbReference type="ARBA" id="ARBA00000223"/>
    </source>
</evidence>
<dbReference type="Proteomes" id="UP001241537">
    <property type="component" value="Unassembled WGS sequence"/>
</dbReference>
<keyword evidence="5" id="KW-0119">Carbohydrate metabolism</keyword>
<name>A0AAE3VBR0_9FIRM</name>
<keyword evidence="4 6" id="KW-0413">Isomerase</keyword>
<gene>
    <name evidence="6" type="ORF">J2S20_002086</name>
</gene>
<sequence>MIKNTVINAELGYALATARHKDAIVICDANMPIPDGCNVIDVSLIRGVPTLEQTMCAILNDLVAERYEVFELMPQYNDAMYQKIQSLLPQLPGGTISQDRLTETMQKAKVVVRTGDFGSCCTMVLYSASGMDKYVKQYDCSFLLEK</sequence>
<accession>A0AAE3VBR0</accession>
<evidence type="ECO:0000256" key="3">
    <source>
        <dbReference type="ARBA" id="ARBA00022490"/>
    </source>
</evidence>
<evidence type="ECO:0000256" key="2">
    <source>
        <dbReference type="ARBA" id="ARBA00012862"/>
    </source>
</evidence>
<dbReference type="InterPro" id="IPR023064">
    <property type="entry name" value="D-ribose_pyranase"/>
</dbReference>